<dbReference type="RefSeq" id="WP_133603559.1">
    <property type="nucleotide sequence ID" value="NZ_JAUFPJ010000004.1"/>
</dbReference>
<dbReference type="Gene3D" id="3.40.50.300">
    <property type="entry name" value="P-loop containing nucleotide triphosphate hydrolases"/>
    <property type="match status" value="1"/>
</dbReference>
<evidence type="ECO:0000313" key="1">
    <source>
        <dbReference type="EMBL" id="TDP09579.1"/>
    </source>
</evidence>
<proteinExistence type="predicted"/>
<dbReference type="AlphaFoldDB" id="A0A4R6N354"/>
<comment type="caution">
    <text evidence="1">The sequence shown here is derived from an EMBL/GenBank/DDBJ whole genome shotgun (WGS) entry which is preliminary data.</text>
</comment>
<dbReference type="InterPro" id="IPR027417">
    <property type="entry name" value="P-loop_NTPase"/>
</dbReference>
<gene>
    <name evidence="1" type="ORF">DFR39_104140</name>
</gene>
<dbReference type="SUPFAM" id="SSF52540">
    <property type="entry name" value="P-loop containing nucleoside triphosphate hydrolases"/>
    <property type="match status" value="1"/>
</dbReference>
<keyword evidence="2" id="KW-1185">Reference proteome</keyword>
<protein>
    <recommendedName>
        <fullName evidence="3">Helicase HerA central domain-containing protein</fullName>
    </recommendedName>
</protein>
<sequence>MSVRNEPKIWAYIGASGSGKGVSINAALRQLKPARLLIWDPRDEYDKHAPRYTSLKALALAVAKAGAGPFRARFVAGDSMKLEAAFAFVCRLAFDAGNLVFLAEELSDVTSASQAPPAWRKCITQGRHQGLHIMAAAQRPALIDKTLLGNCTFVRCFGLRYDDDRRAMAKALDVDQARVNALRTVKDSRGVVIAYLERDFRNADEARAGNIKLKAT</sequence>
<reference evidence="1 2" key="1">
    <citation type="submission" date="2019-03" db="EMBL/GenBank/DDBJ databases">
        <title>Genomic Encyclopedia of Type Strains, Phase IV (KMG-IV): sequencing the most valuable type-strain genomes for metagenomic binning, comparative biology and taxonomic classification.</title>
        <authorList>
            <person name="Goeker M."/>
        </authorList>
    </citation>
    <scope>NUCLEOTIDE SEQUENCE [LARGE SCALE GENOMIC DNA]</scope>
    <source>
        <strain evidence="1 2">DSM 25082</strain>
    </source>
</reference>
<organism evidence="1 2">
    <name type="scientific">Roseateles asaccharophilus</name>
    <dbReference type="NCBI Taxonomy" id="582607"/>
    <lineage>
        <taxon>Bacteria</taxon>
        <taxon>Pseudomonadati</taxon>
        <taxon>Pseudomonadota</taxon>
        <taxon>Betaproteobacteria</taxon>
        <taxon>Burkholderiales</taxon>
        <taxon>Sphaerotilaceae</taxon>
        <taxon>Roseateles</taxon>
    </lineage>
</organism>
<dbReference type="EMBL" id="SNXE01000004">
    <property type="protein sequence ID" value="TDP09579.1"/>
    <property type="molecule type" value="Genomic_DNA"/>
</dbReference>
<name>A0A4R6N354_9BURK</name>
<evidence type="ECO:0008006" key="3">
    <source>
        <dbReference type="Google" id="ProtNLM"/>
    </source>
</evidence>
<evidence type="ECO:0000313" key="2">
    <source>
        <dbReference type="Proteomes" id="UP000295357"/>
    </source>
</evidence>
<dbReference type="OrthoDB" id="8588365at2"/>
<accession>A0A4R6N354</accession>
<dbReference type="Proteomes" id="UP000295357">
    <property type="component" value="Unassembled WGS sequence"/>
</dbReference>